<dbReference type="Proteomes" id="UP000824998">
    <property type="component" value="Unassembled WGS sequence"/>
</dbReference>
<evidence type="ECO:0000256" key="1">
    <source>
        <dbReference type="SAM" id="MobiDB-lite"/>
    </source>
</evidence>
<evidence type="ECO:0000313" key="3">
    <source>
        <dbReference type="Proteomes" id="UP000824998"/>
    </source>
</evidence>
<proteinExistence type="predicted"/>
<reference evidence="2" key="1">
    <citation type="journal article" date="2021" name="IMA Fungus">
        <title>Genomic characterization of three marine fungi, including Emericellopsis atlantica sp. nov. with signatures of a generalist lifestyle and marine biomass degradation.</title>
        <authorList>
            <person name="Hagestad O.C."/>
            <person name="Hou L."/>
            <person name="Andersen J.H."/>
            <person name="Hansen E.H."/>
            <person name="Altermark B."/>
            <person name="Li C."/>
            <person name="Kuhnert E."/>
            <person name="Cox R.J."/>
            <person name="Crous P.W."/>
            <person name="Spatafora J.W."/>
            <person name="Lail K."/>
            <person name="Amirebrahimi M."/>
            <person name="Lipzen A."/>
            <person name="Pangilinan J."/>
            <person name="Andreopoulos W."/>
            <person name="Hayes R.D."/>
            <person name="Ng V."/>
            <person name="Grigoriev I.V."/>
            <person name="Jackson S.A."/>
            <person name="Sutton T.D.S."/>
            <person name="Dobson A.D.W."/>
            <person name="Rama T."/>
        </authorList>
    </citation>
    <scope>NUCLEOTIDE SEQUENCE</scope>
    <source>
        <strain evidence="2">TRa018bII</strain>
    </source>
</reference>
<dbReference type="EMBL" id="MU251394">
    <property type="protein sequence ID" value="KAG9237023.1"/>
    <property type="molecule type" value="Genomic_DNA"/>
</dbReference>
<evidence type="ECO:0008006" key="4">
    <source>
        <dbReference type="Google" id="ProtNLM"/>
    </source>
</evidence>
<dbReference type="OrthoDB" id="2336871at2759"/>
<evidence type="ECO:0000313" key="2">
    <source>
        <dbReference type="EMBL" id="KAG9237023.1"/>
    </source>
</evidence>
<feature type="region of interest" description="Disordered" evidence="1">
    <location>
        <begin position="252"/>
        <end position="271"/>
    </location>
</feature>
<dbReference type="PANTHER" id="PTHR34587:SF2">
    <property type="entry name" value="G-PROTEIN COUPLED RECEPTORS FAMILY 1 PROFILE DOMAIN-CONTAINING PROTEIN"/>
    <property type="match status" value="1"/>
</dbReference>
<keyword evidence="3" id="KW-1185">Reference proteome</keyword>
<protein>
    <recommendedName>
        <fullName evidence="4">Ribosomal protein s17</fullName>
    </recommendedName>
</protein>
<name>A0A9P7YNH4_9HELO</name>
<gene>
    <name evidence="2" type="ORF">BJ875DRAFT_370792</name>
</gene>
<dbReference type="InterPro" id="IPR053216">
    <property type="entry name" value="Appressorial_penetr-assoc"/>
</dbReference>
<feature type="region of interest" description="Disordered" evidence="1">
    <location>
        <begin position="1"/>
        <end position="23"/>
    </location>
</feature>
<accession>A0A9P7YNH4</accession>
<sequence>MVDARVPRHLGLHRRQNDDATSTTLAADAVQSGSFTDGSVNGDSAAGQAKSLTSQNNFINNCAGKTLTNGLQVQEGSCNGITMGDIPAKANMVSAVITFPTTGGDNVEADTSFDIEVQINNLVAGSFTNAASTYYTAPQALQGGKIIGHTHVTVQDLGNSLNPKQALDATQFAFFKGINDAGNGQGLLKATVTGGLPAGNYRVCTMTAASNHQPVLMPVAQRGTPDDCTKFVVGAAAGNGSVASSAAGGASASATQATNGNGNGDGTAASSAVESAATSAAAGDESAASSTSSEASAATSAAANAGDSAATSSAATASATEAATGSANTGGAVGGVAAPAVDDSGDAARPFSVNGNTFVNKAAAVQRSCDIQFNACADAFNNNKQAGVTMEACSAQQTTCNAQ</sequence>
<dbReference type="PANTHER" id="PTHR34587">
    <property type="entry name" value="VWFA DOMAIN-CONTAINING PROTEIN"/>
    <property type="match status" value="1"/>
</dbReference>
<comment type="caution">
    <text evidence="2">The sequence shown here is derived from an EMBL/GenBank/DDBJ whole genome shotgun (WGS) entry which is preliminary data.</text>
</comment>
<organism evidence="2 3">
    <name type="scientific">Amylocarpus encephaloides</name>
    <dbReference type="NCBI Taxonomy" id="45428"/>
    <lineage>
        <taxon>Eukaryota</taxon>
        <taxon>Fungi</taxon>
        <taxon>Dikarya</taxon>
        <taxon>Ascomycota</taxon>
        <taxon>Pezizomycotina</taxon>
        <taxon>Leotiomycetes</taxon>
        <taxon>Helotiales</taxon>
        <taxon>Helotiales incertae sedis</taxon>
        <taxon>Amylocarpus</taxon>
    </lineage>
</organism>
<dbReference type="AlphaFoldDB" id="A0A9P7YNH4"/>